<dbReference type="HOGENOM" id="CLU_3377037_0_0_1"/>
<evidence type="ECO:0000313" key="1">
    <source>
        <dbReference type="EMBL" id="EQB58762.1"/>
    </source>
</evidence>
<dbReference type="Proteomes" id="UP000015530">
    <property type="component" value="Unassembled WGS sequence"/>
</dbReference>
<gene>
    <name evidence="1" type="ORF">CGLO_00947</name>
</gene>
<reference evidence="2" key="1">
    <citation type="journal article" date="2013" name="Mol. Plant Microbe Interact.">
        <title>Global aspects of pacC regulation of pathogenicity genes in Colletotrichum gloeosporioides as revealed by transcriptome analysis.</title>
        <authorList>
            <person name="Alkan N."/>
            <person name="Meng X."/>
            <person name="Friedlander G."/>
            <person name="Reuveni E."/>
            <person name="Sukno S."/>
            <person name="Sherman A."/>
            <person name="Thon M."/>
            <person name="Fluhr R."/>
            <person name="Prusky D."/>
        </authorList>
    </citation>
    <scope>NUCLEOTIDE SEQUENCE [LARGE SCALE GENOMIC DNA]</scope>
    <source>
        <strain evidence="2">Cg-14</strain>
    </source>
</reference>
<comment type="caution">
    <text evidence="1">The sequence shown here is derived from an EMBL/GenBank/DDBJ whole genome shotgun (WGS) entry which is preliminary data.</text>
</comment>
<accession>T0KT91</accession>
<dbReference type="EMBL" id="AMYD01000213">
    <property type="protein sequence ID" value="EQB58762.1"/>
    <property type="molecule type" value="Genomic_DNA"/>
</dbReference>
<name>T0KT91_COLGC</name>
<sequence length="34" mass="3940">MKGTYQADKAYNRSRVIIKQGALTNRSRQLISRD</sequence>
<evidence type="ECO:0000313" key="2">
    <source>
        <dbReference type="Proteomes" id="UP000015530"/>
    </source>
</evidence>
<organism evidence="1 2">
    <name type="scientific">Colletotrichum gloeosporioides (strain Cg-14)</name>
    <name type="common">Anthracnose fungus</name>
    <name type="synonym">Glomerella cingulata</name>
    <dbReference type="NCBI Taxonomy" id="1237896"/>
    <lineage>
        <taxon>Eukaryota</taxon>
        <taxon>Fungi</taxon>
        <taxon>Dikarya</taxon>
        <taxon>Ascomycota</taxon>
        <taxon>Pezizomycotina</taxon>
        <taxon>Sordariomycetes</taxon>
        <taxon>Hypocreomycetidae</taxon>
        <taxon>Glomerellales</taxon>
        <taxon>Glomerellaceae</taxon>
        <taxon>Colletotrichum</taxon>
        <taxon>Colletotrichum gloeosporioides species complex</taxon>
    </lineage>
</organism>
<proteinExistence type="predicted"/>
<protein>
    <submittedName>
        <fullName evidence="1">Uncharacterized protein</fullName>
    </submittedName>
</protein>
<dbReference type="AlphaFoldDB" id="T0KT91"/>